<proteinExistence type="predicted"/>
<organism evidence="1">
    <name type="scientific">Arundo donax</name>
    <name type="common">Giant reed</name>
    <name type="synonym">Donax arundinaceus</name>
    <dbReference type="NCBI Taxonomy" id="35708"/>
    <lineage>
        <taxon>Eukaryota</taxon>
        <taxon>Viridiplantae</taxon>
        <taxon>Streptophyta</taxon>
        <taxon>Embryophyta</taxon>
        <taxon>Tracheophyta</taxon>
        <taxon>Spermatophyta</taxon>
        <taxon>Magnoliopsida</taxon>
        <taxon>Liliopsida</taxon>
        <taxon>Poales</taxon>
        <taxon>Poaceae</taxon>
        <taxon>PACMAD clade</taxon>
        <taxon>Arundinoideae</taxon>
        <taxon>Arundineae</taxon>
        <taxon>Arundo</taxon>
    </lineage>
</organism>
<reference evidence="1" key="1">
    <citation type="submission" date="2014-09" db="EMBL/GenBank/DDBJ databases">
        <authorList>
            <person name="Magalhaes I.L.F."/>
            <person name="Oliveira U."/>
            <person name="Santos F.R."/>
            <person name="Vidigal T.H.D.A."/>
            <person name="Brescovit A.D."/>
            <person name="Santos A.J."/>
        </authorList>
    </citation>
    <scope>NUCLEOTIDE SEQUENCE</scope>
    <source>
        <tissue evidence="1">Shoot tissue taken approximately 20 cm above the soil surface</tissue>
    </source>
</reference>
<dbReference type="AlphaFoldDB" id="A0A0A8YVM7"/>
<dbReference type="EMBL" id="GBRH01268412">
    <property type="protein sequence ID" value="JAD29483.1"/>
    <property type="molecule type" value="Transcribed_RNA"/>
</dbReference>
<accession>A0A0A8YVM7</accession>
<evidence type="ECO:0000313" key="1">
    <source>
        <dbReference type="EMBL" id="JAD29483.1"/>
    </source>
</evidence>
<reference evidence="1" key="2">
    <citation type="journal article" date="2015" name="Data Brief">
        <title>Shoot transcriptome of the giant reed, Arundo donax.</title>
        <authorList>
            <person name="Barrero R.A."/>
            <person name="Guerrero F.D."/>
            <person name="Moolhuijzen P."/>
            <person name="Goolsby J.A."/>
            <person name="Tidwell J."/>
            <person name="Bellgard S.E."/>
            <person name="Bellgard M.I."/>
        </authorList>
    </citation>
    <scope>NUCLEOTIDE SEQUENCE</scope>
    <source>
        <tissue evidence="1">Shoot tissue taken approximately 20 cm above the soil surface</tissue>
    </source>
</reference>
<name>A0A0A8YVM7_ARUDO</name>
<sequence length="56" mass="6053">MIFTKNNATNEPGVIRISLSSSRSQCELVILSGLVRKKRTDFSANPKGCGLNSLSI</sequence>
<protein>
    <submittedName>
        <fullName evidence="1">Uncharacterized protein</fullName>
    </submittedName>
</protein>